<proteinExistence type="predicted"/>
<evidence type="ECO:0000313" key="1">
    <source>
        <dbReference type="EMBL" id="GLQ12117.1"/>
    </source>
</evidence>
<reference evidence="1" key="1">
    <citation type="journal article" date="2014" name="Int. J. Syst. Evol. Microbiol.">
        <title>Complete genome of a new Firmicutes species belonging to the dominant human colonic microbiota ('Ruminococcus bicirculans') reveals two chromosomes and a selective capacity to utilize plant glucans.</title>
        <authorList>
            <consortium name="NISC Comparative Sequencing Program"/>
            <person name="Wegmann U."/>
            <person name="Louis P."/>
            <person name="Goesmann A."/>
            <person name="Henrissat B."/>
            <person name="Duncan S.H."/>
            <person name="Flint H.J."/>
        </authorList>
    </citation>
    <scope>NUCLEOTIDE SEQUENCE</scope>
    <source>
        <strain evidence="1">NBRC 103855</strain>
    </source>
</reference>
<name>A0ABQ5UL86_9HYPH</name>
<reference evidence="1" key="2">
    <citation type="submission" date="2023-01" db="EMBL/GenBank/DDBJ databases">
        <title>Draft genome sequence of Devosia yakushimensis strain NBRC 103855.</title>
        <authorList>
            <person name="Sun Q."/>
            <person name="Mori K."/>
        </authorList>
    </citation>
    <scope>NUCLEOTIDE SEQUENCE</scope>
    <source>
        <strain evidence="1">NBRC 103855</strain>
    </source>
</reference>
<dbReference type="InterPro" id="IPR012349">
    <property type="entry name" value="Split_barrel_FMN-bd"/>
</dbReference>
<protein>
    <recommendedName>
        <fullName evidence="3">Transcriptional regulator</fullName>
    </recommendedName>
</protein>
<dbReference type="PANTHER" id="PTHR35802">
    <property type="entry name" value="PROTEASE SYNTHASE AND SPORULATION PROTEIN PAI 2"/>
    <property type="match status" value="1"/>
</dbReference>
<organism evidence="1 2">
    <name type="scientific">Devosia yakushimensis</name>
    <dbReference type="NCBI Taxonomy" id="470028"/>
    <lineage>
        <taxon>Bacteria</taxon>
        <taxon>Pseudomonadati</taxon>
        <taxon>Pseudomonadota</taxon>
        <taxon>Alphaproteobacteria</taxon>
        <taxon>Hyphomicrobiales</taxon>
        <taxon>Devosiaceae</taxon>
        <taxon>Devosia</taxon>
    </lineage>
</organism>
<dbReference type="Pfam" id="PF04299">
    <property type="entry name" value="FMN_bind_2"/>
    <property type="match status" value="1"/>
</dbReference>
<sequence>MYVPPHFAETDVEKLYALIENVALGTLITNGRSGLDANHIPFELNRTQGEFGTLHCHVARNNSVWSDVTNGDEVLVVFKAADAYISPQWYPSKHEFHKQVPSWNYLVTHVYGRVTVHDDERYVRGNVARLTRKHEASQPVPWKMTDAPKEHIDIMLRAIVGIEVTITRILGKYKLSQNKEIRDMDGAGTALVTQGDDVVGNAMLEQARKAEEK</sequence>
<dbReference type="SUPFAM" id="SSF50475">
    <property type="entry name" value="FMN-binding split barrel"/>
    <property type="match status" value="1"/>
</dbReference>
<dbReference type="PIRSF" id="PIRSF010372">
    <property type="entry name" value="PaiB"/>
    <property type="match status" value="1"/>
</dbReference>
<dbReference type="EMBL" id="BSNG01000003">
    <property type="protein sequence ID" value="GLQ12117.1"/>
    <property type="molecule type" value="Genomic_DNA"/>
</dbReference>
<dbReference type="PANTHER" id="PTHR35802:SF1">
    <property type="entry name" value="PROTEASE SYNTHASE AND SPORULATION PROTEIN PAI 2"/>
    <property type="match status" value="1"/>
</dbReference>
<dbReference type="InterPro" id="IPR007396">
    <property type="entry name" value="TR_PAI2-type"/>
</dbReference>
<keyword evidence="2" id="KW-1185">Reference proteome</keyword>
<accession>A0ABQ5UL86</accession>
<evidence type="ECO:0000313" key="2">
    <source>
        <dbReference type="Proteomes" id="UP001161406"/>
    </source>
</evidence>
<dbReference type="Gene3D" id="2.30.110.10">
    <property type="entry name" value="Electron Transport, Fmn-binding Protein, Chain A"/>
    <property type="match status" value="1"/>
</dbReference>
<dbReference type="Proteomes" id="UP001161406">
    <property type="component" value="Unassembled WGS sequence"/>
</dbReference>
<evidence type="ECO:0008006" key="3">
    <source>
        <dbReference type="Google" id="ProtNLM"/>
    </source>
</evidence>
<gene>
    <name evidence="1" type="ORF">GCM10007913_40490</name>
</gene>
<comment type="caution">
    <text evidence="1">The sequence shown here is derived from an EMBL/GenBank/DDBJ whole genome shotgun (WGS) entry which is preliminary data.</text>
</comment>